<comment type="subcellular location">
    <subcellularLocation>
        <location evidence="1">Cell membrane</location>
        <topology evidence="1">Peripheral membrane protein</topology>
    </subcellularLocation>
</comment>
<accession>A0A2N0Z4C6</accession>
<evidence type="ECO:0000313" key="10">
    <source>
        <dbReference type="Proteomes" id="UP000233375"/>
    </source>
</evidence>
<feature type="domain" description="ABC transporter" evidence="8">
    <location>
        <begin position="5"/>
        <end position="254"/>
    </location>
</feature>
<evidence type="ECO:0000256" key="5">
    <source>
        <dbReference type="ARBA" id="ARBA00022741"/>
    </source>
</evidence>
<keyword evidence="3" id="KW-0813">Transport</keyword>
<dbReference type="RefSeq" id="WP_101176474.1">
    <property type="nucleotide sequence ID" value="NZ_PISE01000014.1"/>
</dbReference>
<dbReference type="Gene3D" id="3.40.50.300">
    <property type="entry name" value="P-loop containing nucleotide triphosphate hydrolases"/>
    <property type="match status" value="1"/>
</dbReference>
<protein>
    <submittedName>
        <fullName evidence="9">Dipeptide ABC transporter ATP-binding protein DppD</fullName>
    </submittedName>
</protein>
<keyword evidence="4" id="KW-1003">Cell membrane</keyword>
<evidence type="ECO:0000256" key="2">
    <source>
        <dbReference type="ARBA" id="ARBA00005417"/>
    </source>
</evidence>
<dbReference type="InterPro" id="IPR027417">
    <property type="entry name" value="P-loop_NTPase"/>
</dbReference>
<evidence type="ECO:0000256" key="7">
    <source>
        <dbReference type="ARBA" id="ARBA00023136"/>
    </source>
</evidence>
<keyword evidence="10" id="KW-1185">Reference proteome</keyword>
<dbReference type="CDD" id="cd03257">
    <property type="entry name" value="ABC_NikE_OppD_transporters"/>
    <property type="match status" value="1"/>
</dbReference>
<evidence type="ECO:0000256" key="6">
    <source>
        <dbReference type="ARBA" id="ARBA00022840"/>
    </source>
</evidence>
<dbReference type="PROSITE" id="PS50893">
    <property type="entry name" value="ABC_TRANSPORTER_2"/>
    <property type="match status" value="1"/>
</dbReference>
<dbReference type="InterPro" id="IPR050388">
    <property type="entry name" value="ABC_Ni/Peptide_Import"/>
</dbReference>
<dbReference type="PROSITE" id="PS00211">
    <property type="entry name" value="ABC_TRANSPORTER_1"/>
    <property type="match status" value="1"/>
</dbReference>
<evidence type="ECO:0000313" key="9">
    <source>
        <dbReference type="EMBL" id="PKG24350.1"/>
    </source>
</evidence>
<dbReference type="InterPro" id="IPR013563">
    <property type="entry name" value="Oligopep_ABC_C"/>
</dbReference>
<dbReference type="SMART" id="SM00382">
    <property type="entry name" value="AAA"/>
    <property type="match status" value="1"/>
</dbReference>
<comment type="caution">
    <text evidence="9">The sequence shown here is derived from an EMBL/GenBank/DDBJ whole genome shotgun (WGS) entry which is preliminary data.</text>
</comment>
<dbReference type="GO" id="GO:0015833">
    <property type="term" value="P:peptide transport"/>
    <property type="evidence" value="ECO:0007669"/>
    <property type="project" value="InterPro"/>
</dbReference>
<dbReference type="FunFam" id="3.40.50.300:FF:000016">
    <property type="entry name" value="Oligopeptide ABC transporter ATP-binding component"/>
    <property type="match status" value="1"/>
</dbReference>
<evidence type="ECO:0000259" key="8">
    <source>
        <dbReference type="PROSITE" id="PS50893"/>
    </source>
</evidence>
<dbReference type="SUPFAM" id="SSF52540">
    <property type="entry name" value="P-loop containing nucleoside triphosphate hydrolases"/>
    <property type="match status" value="1"/>
</dbReference>
<dbReference type="InterPro" id="IPR003593">
    <property type="entry name" value="AAA+_ATPase"/>
</dbReference>
<dbReference type="Proteomes" id="UP000233375">
    <property type="component" value="Unassembled WGS sequence"/>
</dbReference>
<dbReference type="AlphaFoldDB" id="A0A2N0Z4C6"/>
<dbReference type="PANTHER" id="PTHR43297:SF2">
    <property type="entry name" value="DIPEPTIDE TRANSPORT ATP-BINDING PROTEIN DPPD"/>
    <property type="match status" value="1"/>
</dbReference>
<reference evidence="9 10" key="1">
    <citation type="journal article" date="2003" name="Int. J. Syst. Evol. Microbiol.">
        <title>Bacillus nealsonii sp. nov., isolated from a spacecraft-assembly facility, whose spores are gamma-radiation resistant.</title>
        <authorList>
            <person name="Venkateswaran K."/>
            <person name="Kempf M."/>
            <person name="Chen F."/>
            <person name="Satomi M."/>
            <person name="Nicholson W."/>
            <person name="Kern R."/>
        </authorList>
    </citation>
    <scope>NUCLEOTIDE SEQUENCE [LARGE SCALE GENOMIC DNA]</scope>
    <source>
        <strain evidence="9 10">FO-92</strain>
    </source>
</reference>
<dbReference type="GO" id="GO:0005524">
    <property type="term" value="F:ATP binding"/>
    <property type="evidence" value="ECO:0007669"/>
    <property type="project" value="UniProtKB-KW"/>
</dbReference>
<dbReference type="GO" id="GO:0005886">
    <property type="term" value="C:plasma membrane"/>
    <property type="evidence" value="ECO:0007669"/>
    <property type="project" value="UniProtKB-SubCell"/>
</dbReference>
<dbReference type="InterPro" id="IPR003439">
    <property type="entry name" value="ABC_transporter-like_ATP-bd"/>
</dbReference>
<keyword evidence="5" id="KW-0547">Nucleotide-binding</keyword>
<evidence type="ECO:0000256" key="3">
    <source>
        <dbReference type="ARBA" id="ARBA00022448"/>
    </source>
</evidence>
<keyword evidence="6 9" id="KW-0067">ATP-binding</keyword>
<dbReference type="Pfam" id="PF00005">
    <property type="entry name" value="ABC_tran"/>
    <property type="match status" value="1"/>
</dbReference>
<dbReference type="Pfam" id="PF08352">
    <property type="entry name" value="oligo_HPY"/>
    <property type="match status" value="1"/>
</dbReference>
<dbReference type="NCBIfam" id="TIGR01727">
    <property type="entry name" value="oligo_HPY"/>
    <property type="match status" value="1"/>
</dbReference>
<name>A0A2N0Z4C6_9BACI</name>
<dbReference type="OrthoDB" id="9806285at2"/>
<evidence type="ECO:0000256" key="4">
    <source>
        <dbReference type="ARBA" id="ARBA00022475"/>
    </source>
</evidence>
<dbReference type="EMBL" id="PISE01000014">
    <property type="protein sequence ID" value="PKG24350.1"/>
    <property type="molecule type" value="Genomic_DNA"/>
</dbReference>
<dbReference type="PANTHER" id="PTHR43297">
    <property type="entry name" value="OLIGOPEPTIDE TRANSPORT ATP-BINDING PROTEIN APPD"/>
    <property type="match status" value="1"/>
</dbReference>
<dbReference type="GO" id="GO:0016887">
    <property type="term" value="F:ATP hydrolysis activity"/>
    <property type="evidence" value="ECO:0007669"/>
    <property type="project" value="InterPro"/>
</dbReference>
<evidence type="ECO:0000256" key="1">
    <source>
        <dbReference type="ARBA" id="ARBA00004202"/>
    </source>
</evidence>
<dbReference type="InterPro" id="IPR017871">
    <property type="entry name" value="ABC_transporter-like_CS"/>
</dbReference>
<sequence length="329" mass="35962">MEKVLEMKQLVTKFSTKEGLTPAVRGVDISVEKGKTLVILGESGSGKSVTLRTILRLTPPGAEIEGSIKFQGEELLEKSKKQIQSIRGNRIAMIFQDSLSAFDPLYKVGKQIEETIITHQKISRKAARGQVVELFRKVGIPSPEERVKVYPHEMSGGMRQRAVISMALSCQPDILLADEPTTALDVTIQAQILNLFKQIQDEYGMSIILVTHDIGVAAEMADEIAVMYAGKIVEYGKAEQVLSKPHHPYTKGLIAATPRQGQKGVLTAIPGQPPLITNMPKGCAFIERCPNAEAACQTKNPDLIKLPQGSEVACLLLEKSKPKKEAIQV</sequence>
<proteinExistence type="inferred from homology"/>
<comment type="similarity">
    <text evidence="2">Belongs to the ABC transporter superfamily.</text>
</comment>
<organism evidence="9 10">
    <name type="scientific">Niallia nealsonii</name>
    <dbReference type="NCBI Taxonomy" id="115979"/>
    <lineage>
        <taxon>Bacteria</taxon>
        <taxon>Bacillati</taxon>
        <taxon>Bacillota</taxon>
        <taxon>Bacilli</taxon>
        <taxon>Bacillales</taxon>
        <taxon>Bacillaceae</taxon>
        <taxon>Niallia</taxon>
    </lineage>
</organism>
<gene>
    <name evidence="9" type="primary">dppD</name>
    <name evidence="9" type="ORF">CWS01_06955</name>
</gene>
<keyword evidence="7" id="KW-0472">Membrane</keyword>